<organism evidence="2 3">
    <name type="scientific">Microscilla marina ATCC 23134</name>
    <dbReference type="NCBI Taxonomy" id="313606"/>
    <lineage>
        <taxon>Bacteria</taxon>
        <taxon>Pseudomonadati</taxon>
        <taxon>Bacteroidota</taxon>
        <taxon>Cytophagia</taxon>
        <taxon>Cytophagales</taxon>
        <taxon>Microscillaceae</taxon>
        <taxon>Microscilla</taxon>
    </lineage>
</organism>
<comment type="caution">
    <text evidence="2">The sequence shown here is derived from an EMBL/GenBank/DDBJ whole genome shotgun (WGS) entry which is preliminary data.</text>
</comment>
<dbReference type="Gene3D" id="2.40.50.870">
    <property type="entry name" value="Protein of unknown function (DUF3299)"/>
    <property type="match status" value="1"/>
</dbReference>
<evidence type="ECO:0000313" key="2">
    <source>
        <dbReference type="EMBL" id="EAY24319.1"/>
    </source>
</evidence>
<keyword evidence="3" id="KW-1185">Reference proteome</keyword>
<accession>A1ZZ60</accession>
<dbReference type="RefSeq" id="WP_002705038.1">
    <property type="nucleotide sequence ID" value="NZ_AAWS01000073.1"/>
</dbReference>
<sequence length="146" mass="16499">MKKLLILIYFIALGSPGLYAQNPYAVWKTLKDTQIKTKYDSQKRYEVDIPLFGSKVKALNGKSITIKGYLIPIEAYTKQGFFILSALPYNLCYFCGGAGPETVMEVTSQQKIKYTDKPIVLKGILKLNATNPNHLMYRLQNAVVVR</sequence>
<keyword evidence="1" id="KW-0732">Signal</keyword>
<gene>
    <name evidence="2" type="ORF">M23134_05945</name>
</gene>
<evidence type="ECO:0008006" key="4">
    <source>
        <dbReference type="Google" id="ProtNLM"/>
    </source>
</evidence>
<protein>
    <recommendedName>
        <fullName evidence="4">Lipoprotein</fullName>
    </recommendedName>
</protein>
<name>A1ZZ60_MICM2</name>
<evidence type="ECO:0000313" key="3">
    <source>
        <dbReference type="Proteomes" id="UP000004095"/>
    </source>
</evidence>
<reference evidence="2 3" key="1">
    <citation type="submission" date="2007-01" db="EMBL/GenBank/DDBJ databases">
        <authorList>
            <person name="Haygood M."/>
            <person name="Podell S."/>
            <person name="Anderson C."/>
            <person name="Hopkinson B."/>
            <person name="Roe K."/>
            <person name="Barbeau K."/>
            <person name="Gaasterland T."/>
            <person name="Ferriera S."/>
            <person name="Johnson J."/>
            <person name="Kravitz S."/>
            <person name="Beeson K."/>
            <person name="Sutton G."/>
            <person name="Rogers Y.-H."/>
            <person name="Friedman R."/>
            <person name="Frazier M."/>
            <person name="Venter J.C."/>
        </authorList>
    </citation>
    <scope>NUCLEOTIDE SEQUENCE [LARGE SCALE GENOMIC DNA]</scope>
    <source>
        <strain evidence="2 3">ATCC 23134</strain>
    </source>
</reference>
<dbReference type="eggNOG" id="COG3495">
    <property type="taxonomic scope" value="Bacteria"/>
</dbReference>
<proteinExistence type="predicted"/>
<dbReference type="Proteomes" id="UP000004095">
    <property type="component" value="Unassembled WGS sequence"/>
</dbReference>
<feature type="chain" id="PRO_5002642323" description="Lipoprotein" evidence="1">
    <location>
        <begin position="21"/>
        <end position="146"/>
    </location>
</feature>
<evidence type="ECO:0000256" key="1">
    <source>
        <dbReference type="SAM" id="SignalP"/>
    </source>
</evidence>
<dbReference type="AlphaFoldDB" id="A1ZZ60"/>
<feature type="signal peptide" evidence="1">
    <location>
        <begin position="1"/>
        <end position="20"/>
    </location>
</feature>
<dbReference type="OrthoDB" id="1348500at2"/>
<dbReference type="EMBL" id="AAWS01000073">
    <property type="protein sequence ID" value="EAY24319.1"/>
    <property type="molecule type" value="Genomic_DNA"/>
</dbReference>